<name>A0ABR4PHM2_9HELO</name>
<dbReference type="Gene3D" id="3.50.50.60">
    <property type="entry name" value="FAD/NAD(P)-binding domain"/>
    <property type="match status" value="1"/>
</dbReference>
<dbReference type="Gene3D" id="3.30.560.10">
    <property type="entry name" value="Glucose Oxidase, domain 3"/>
    <property type="match status" value="1"/>
</dbReference>
<dbReference type="Pfam" id="PF05199">
    <property type="entry name" value="GMC_oxred_C"/>
    <property type="match status" value="1"/>
</dbReference>
<dbReference type="SUPFAM" id="SSF51905">
    <property type="entry name" value="FAD/NAD(P)-binding domain"/>
    <property type="match status" value="1"/>
</dbReference>
<dbReference type="InterPro" id="IPR036188">
    <property type="entry name" value="FAD/NAD-bd_sf"/>
</dbReference>
<reference evidence="3 4" key="1">
    <citation type="submission" date="2024-06" db="EMBL/GenBank/DDBJ databases">
        <title>Complete genome of Phlyctema vagabunda strain 19-DSS-EL-015.</title>
        <authorList>
            <person name="Fiorenzani C."/>
        </authorList>
    </citation>
    <scope>NUCLEOTIDE SEQUENCE [LARGE SCALE GENOMIC DNA]</scope>
    <source>
        <strain evidence="3 4">19-DSS-EL-015</strain>
    </source>
</reference>
<dbReference type="PANTHER" id="PTHR11552:SF134">
    <property type="entry name" value="GLUCOSE-METHANOL-CHOLINE OXIDOREDUCTASE N-TERMINAL DOMAIN-CONTAINING PROTEIN"/>
    <property type="match status" value="1"/>
</dbReference>
<dbReference type="PANTHER" id="PTHR11552">
    <property type="entry name" value="GLUCOSE-METHANOL-CHOLINE GMC OXIDOREDUCTASE"/>
    <property type="match status" value="1"/>
</dbReference>
<comment type="caution">
    <text evidence="3">The sequence shown here is derived from an EMBL/GenBank/DDBJ whole genome shotgun (WGS) entry which is preliminary data.</text>
</comment>
<dbReference type="Proteomes" id="UP001629113">
    <property type="component" value="Unassembled WGS sequence"/>
</dbReference>
<evidence type="ECO:0000313" key="3">
    <source>
        <dbReference type="EMBL" id="KAL3422837.1"/>
    </source>
</evidence>
<evidence type="ECO:0000259" key="2">
    <source>
        <dbReference type="Pfam" id="PF05199"/>
    </source>
</evidence>
<dbReference type="InterPro" id="IPR007867">
    <property type="entry name" value="GMC_OxRtase_C"/>
</dbReference>
<proteinExistence type="inferred from homology"/>
<organism evidence="3 4">
    <name type="scientific">Phlyctema vagabunda</name>
    <dbReference type="NCBI Taxonomy" id="108571"/>
    <lineage>
        <taxon>Eukaryota</taxon>
        <taxon>Fungi</taxon>
        <taxon>Dikarya</taxon>
        <taxon>Ascomycota</taxon>
        <taxon>Pezizomycotina</taxon>
        <taxon>Leotiomycetes</taxon>
        <taxon>Helotiales</taxon>
        <taxon>Dermateaceae</taxon>
        <taxon>Phlyctema</taxon>
    </lineage>
</organism>
<protein>
    <submittedName>
        <fullName evidence="3">GMC oxidoreductase</fullName>
    </submittedName>
</protein>
<dbReference type="EMBL" id="JBFCZG010000004">
    <property type="protein sequence ID" value="KAL3422837.1"/>
    <property type="molecule type" value="Genomic_DNA"/>
</dbReference>
<evidence type="ECO:0000313" key="4">
    <source>
        <dbReference type="Proteomes" id="UP001629113"/>
    </source>
</evidence>
<gene>
    <name evidence="3" type="ORF">PVAG01_04584</name>
</gene>
<accession>A0ABR4PHM2</accession>
<comment type="similarity">
    <text evidence="1">Belongs to the GMC oxidoreductase family.</text>
</comment>
<keyword evidence="4" id="KW-1185">Reference proteome</keyword>
<sequence>MCMLSAPVYRATTVERIGPENESDEAIWSHICQNTFSSWHMSCTARMGIDDKSACVDSSFRVFGVDRLRIVDMSVCPFVPNNHTQSTAYVVGELAAEKLIAEHDLDSRGTGVAFRL</sequence>
<feature type="domain" description="Glucose-methanol-choline oxidoreductase C-terminal" evidence="2">
    <location>
        <begin position="11"/>
        <end position="92"/>
    </location>
</feature>
<evidence type="ECO:0000256" key="1">
    <source>
        <dbReference type="ARBA" id="ARBA00010790"/>
    </source>
</evidence>
<dbReference type="InterPro" id="IPR012132">
    <property type="entry name" value="GMC_OxRdtase"/>
</dbReference>